<evidence type="ECO:0000256" key="2">
    <source>
        <dbReference type="SAM" id="SignalP"/>
    </source>
</evidence>
<dbReference type="OrthoDB" id="4007852at2759"/>
<feature type="compositionally biased region" description="Low complexity" evidence="1">
    <location>
        <begin position="44"/>
        <end position="55"/>
    </location>
</feature>
<organism evidence="3 4">
    <name type="scientific">Candida orthopsilosis (strain 90-125)</name>
    <name type="common">Yeast</name>
    <dbReference type="NCBI Taxonomy" id="1136231"/>
    <lineage>
        <taxon>Eukaryota</taxon>
        <taxon>Fungi</taxon>
        <taxon>Dikarya</taxon>
        <taxon>Ascomycota</taxon>
        <taxon>Saccharomycotina</taxon>
        <taxon>Pichiomycetes</taxon>
        <taxon>Debaryomycetaceae</taxon>
        <taxon>Candida/Lodderomyces clade</taxon>
        <taxon>Candida</taxon>
    </lineage>
</organism>
<feature type="chain" id="PRO_5003616592" description="Secreted protein" evidence="2">
    <location>
        <begin position="22"/>
        <end position="74"/>
    </location>
</feature>
<dbReference type="KEGG" id="cot:CORT_0A04360"/>
<dbReference type="EMBL" id="HE681719">
    <property type="protein sequence ID" value="CCG20824.1"/>
    <property type="molecule type" value="Genomic_DNA"/>
</dbReference>
<keyword evidence="4" id="KW-1185">Reference proteome</keyword>
<evidence type="ECO:0008006" key="5">
    <source>
        <dbReference type="Google" id="ProtNLM"/>
    </source>
</evidence>
<evidence type="ECO:0000256" key="1">
    <source>
        <dbReference type="SAM" id="MobiDB-lite"/>
    </source>
</evidence>
<protein>
    <recommendedName>
        <fullName evidence="5">Secreted protein</fullName>
    </recommendedName>
</protein>
<feature type="signal peptide" evidence="2">
    <location>
        <begin position="1"/>
        <end position="21"/>
    </location>
</feature>
<dbReference type="GeneID" id="14536822"/>
<sequence length="74" mass="8326">MHMKHFPTNSLLLLGPLFVLATDFALTRFSSTGSAKKLARKTTSSSPSSSYLPSYNPRAYRSSWIQEWEESKGK</sequence>
<evidence type="ECO:0000313" key="4">
    <source>
        <dbReference type="Proteomes" id="UP000005018"/>
    </source>
</evidence>
<reference evidence="3 4" key="1">
    <citation type="journal article" date="2012" name="PLoS ONE">
        <title>Sequence and analysis of the genome of the pathogenic yeast Candida orthopsilosis.</title>
        <authorList>
            <person name="Riccombeni A."/>
            <person name="Vidanes G."/>
            <person name="Proux-Wera E."/>
            <person name="Wolfe K.H."/>
            <person name="Butler G."/>
        </authorList>
    </citation>
    <scope>NUCLEOTIDE SEQUENCE [LARGE SCALE GENOMIC DNA]</scope>
    <source>
        <strain evidence="3 4">Co 90-125</strain>
    </source>
</reference>
<keyword evidence="2" id="KW-0732">Signal</keyword>
<dbReference type="Proteomes" id="UP000005018">
    <property type="component" value="Chromosome 1"/>
</dbReference>
<dbReference type="HOGENOM" id="CLU_2687572_0_0_1"/>
<dbReference type="AlphaFoldDB" id="H8WWK0"/>
<evidence type="ECO:0000313" key="3">
    <source>
        <dbReference type="EMBL" id="CCG20824.1"/>
    </source>
</evidence>
<name>H8WWK0_CANO9</name>
<proteinExistence type="predicted"/>
<dbReference type="RefSeq" id="XP_003866264.1">
    <property type="nucleotide sequence ID" value="XM_003866216.1"/>
</dbReference>
<gene>
    <name evidence="3" type="ORF">CORT_0A04360</name>
</gene>
<accession>H8WWK0</accession>
<feature type="region of interest" description="Disordered" evidence="1">
    <location>
        <begin position="32"/>
        <end position="56"/>
    </location>
</feature>